<proteinExistence type="predicted"/>
<evidence type="ECO:0000256" key="1">
    <source>
        <dbReference type="SAM" id="MobiDB-lite"/>
    </source>
</evidence>
<organism evidence="2">
    <name type="scientific">Alexandrium monilatum</name>
    <dbReference type="NCBI Taxonomy" id="311494"/>
    <lineage>
        <taxon>Eukaryota</taxon>
        <taxon>Sar</taxon>
        <taxon>Alveolata</taxon>
        <taxon>Dinophyceae</taxon>
        <taxon>Gonyaulacales</taxon>
        <taxon>Pyrocystaceae</taxon>
        <taxon>Alexandrium</taxon>
    </lineage>
</organism>
<name>A0A7S4QDB5_9DINO</name>
<protein>
    <submittedName>
        <fullName evidence="2">Uncharacterized protein</fullName>
    </submittedName>
</protein>
<sequence length="168" mass="16881">MASPGDCGQVSSEQSSPAEEERRRDDGAARLRDALLRPQGVRFEMPNASFAALFGRPCSSGGGTADVSGADEVRALLGEDCAAASVVASLSVRHDGAGFAEISTKTAAGQSSLERSLASGGQPSAQSRAAAAAAAAAVASRASAFVIDSDSEEEVPKQPSAKRLCSGP</sequence>
<feature type="region of interest" description="Disordered" evidence="1">
    <location>
        <begin position="148"/>
        <end position="168"/>
    </location>
</feature>
<dbReference type="EMBL" id="HBNR01027423">
    <property type="protein sequence ID" value="CAE4580095.1"/>
    <property type="molecule type" value="Transcribed_RNA"/>
</dbReference>
<reference evidence="2" key="1">
    <citation type="submission" date="2021-01" db="EMBL/GenBank/DDBJ databases">
        <authorList>
            <person name="Corre E."/>
            <person name="Pelletier E."/>
            <person name="Niang G."/>
            <person name="Scheremetjew M."/>
            <person name="Finn R."/>
            <person name="Kale V."/>
            <person name="Holt S."/>
            <person name="Cochrane G."/>
            <person name="Meng A."/>
            <person name="Brown T."/>
            <person name="Cohen L."/>
        </authorList>
    </citation>
    <scope>NUCLEOTIDE SEQUENCE</scope>
    <source>
        <strain evidence="2">CCMP3105</strain>
    </source>
</reference>
<feature type="region of interest" description="Disordered" evidence="1">
    <location>
        <begin position="1"/>
        <end position="27"/>
    </location>
</feature>
<gene>
    <name evidence="2" type="ORF">AMON00008_LOCUS18592</name>
</gene>
<dbReference type="AlphaFoldDB" id="A0A7S4QDB5"/>
<evidence type="ECO:0000313" key="2">
    <source>
        <dbReference type="EMBL" id="CAE4580095.1"/>
    </source>
</evidence>
<accession>A0A7S4QDB5</accession>